<dbReference type="AlphaFoldDB" id="A0A5B6UI10"/>
<accession>A0A5B6UI10</accession>
<dbReference type="InterPro" id="IPR055414">
    <property type="entry name" value="LRR_R13L4/SHOC2-like"/>
</dbReference>
<dbReference type="OrthoDB" id="1749024at2759"/>
<evidence type="ECO:0000259" key="9">
    <source>
        <dbReference type="Pfam" id="PF23559"/>
    </source>
</evidence>
<evidence type="ECO:0000313" key="12">
    <source>
        <dbReference type="EMBL" id="KAA3456456.1"/>
    </source>
</evidence>
<dbReference type="CDD" id="cd14798">
    <property type="entry name" value="RX-CC_like"/>
    <property type="match status" value="1"/>
</dbReference>
<sequence length="1242" mass="140393">MAEVLLGAILKEAVSKANSIATNQISRIWNFKKELKRLGDSLELMEAFLQDAEEMQTKKDAVKLWLQRLKDVADEAADVLDEFDYEILRRKLKIRNQIRRKVLDFLSSDNSILFRLKMANKIKDILETLDGLNKDASSFGLQQRATEHVSPVPTRSNVETFSVMDDSTIVGRENDVSKVVDLLVNPKDEQVVSVVPIVGMAGLGKTALAKLVYDDLRVKRHFDVKSWICVSDHFDVKKILGAMFEQLTGDRHTSMPENMDAMIMKLKEKIEQAKGEKDQIKYLLVLDDVWDVKKWEDLKLCLKGISTNGGNGVIVTTRKEDVASTVQALSDQRHQPRRLEDEECWSIIKQLALTSSPMSHDLEPIGKEIAKQCRGVPLLAKVIGGTMSKERSRRKWLEIQKSGVWGSPDSELKVESVLKLSFDRLPSPSLKKCFAYCAMFPKDYCFETEELKQVWMAEGFLGSSMAMVDIGDKYLNELLSNSLFQDVEKDKFGNILTFKMHDSAHDLSLSVSKFDTLFFQENSTLASNECSHIRHLNVGCDGESLPEILTAVAPKLYSLFSEIDVFKKLSKSFTRLRVLKFVGAANICELPDSLGELKHLRYLDISETSIEALPKSTTKLYNLQTLRLLGLPRFTLPDGLENLTSLKHLYFDEKEHQPVNIGNLTCLQTLPIFFVGSERGRSIKELGSLNELRGELTIYHLGRDKQEANGANLHLKKNLCKLIFGFEYNSEEVMEGLQPHSNLQSLIVRHYSGESFPSWMLRPVGDSITDLFLLHNLVELEFFHCINCESLPPLGQLHNLQFLKLSCLWKVIRMGNEFYYNEGVDGMNKVIKVFPALKKFILSGMDSLEEWTAMAETKTIMFPCLERLMIRDCPLLKSVPLTGQCYSLKKLRIFKCETLSMIGEGLSTSTCLKKLDLSSCPNLSWIPNMEGFSSLQYLSVQSCNKLEVLPITGGCSSLEKFHIYSCEKLSKIGDGLSTSTCLKELELKNCPNLSSIPNLEGFSSLQNLSVGGCHKLERFPLKAPLSSLKKLMIRDCPNLKPISSLDGLSSLTVLGFEKVGEEWSRLLPNMLQSNVSLCSLTIIDLPDPTWFQDDSLGRLNCLRELAIGGFSEELQEFLWPNSIQYLSASLLVLKLVGWEKLRSLPRQLQFFTALEELKIEGFQGIEAFPEWLGKLSSLKHLIIESCPMLMYLPSVDVMRSLSKLESIDIAFCPQLETRCERGSGTEWSKISHIPDIKVWTQM</sequence>
<organism evidence="12 13">
    <name type="scientific">Gossypium australe</name>
    <dbReference type="NCBI Taxonomy" id="47621"/>
    <lineage>
        <taxon>Eukaryota</taxon>
        <taxon>Viridiplantae</taxon>
        <taxon>Streptophyta</taxon>
        <taxon>Embryophyta</taxon>
        <taxon>Tracheophyta</taxon>
        <taxon>Spermatophyta</taxon>
        <taxon>Magnoliopsida</taxon>
        <taxon>eudicotyledons</taxon>
        <taxon>Gunneridae</taxon>
        <taxon>Pentapetalae</taxon>
        <taxon>rosids</taxon>
        <taxon>malvids</taxon>
        <taxon>Malvales</taxon>
        <taxon>Malvaceae</taxon>
        <taxon>Malvoideae</taxon>
        <taxon>Gossypium</taxon>
    </lineage>
</organism>
<dbReference type="Gene3D" id="3.40.1170.20">
    <property type="entry name" value="tRNA intron endonuclease, N-terminal domain"/>
    <property type="match status" value="1"/>
</dbReference>
<dbReference type="InterPro" id="IPR058922">
    <property type="entry name" value="WHD_DRP"/>
</dbReference>
<dbReference type="PANTHER" id="PTHR36766">
    <property type="entry name" value="PLANT BROAD-SPECTRUM MILDEW RESISTANCE PROTEIN RPW8"/>
    <property type="match status" value="1"/>
</dbReference>
<dbReference type="EMBL" id="SMMG02000011">
    <property type="protein sequence ID" value="KAA3456456.1"/>
    <property type="molecule type" value="Genomic_DNA"/>
</dbReference>
<dbReference type="Gene3D" id="1.10.8.430">
    <property type="entry name" value="Helical domain of apoptotic protease-activating factors"/>
    <property type="match status" value="1"/>
</dbReference>
<dbReference type="SUPFAM" id="SSF52058">
    <property type="entry name" value="L domain-like"/>
    <property type="match status" value="2"/>
</dbReference>
<dbReference type="Pfam" id="PF23598">
    <property type="entry name" value="LRR_14"/>
    <property type="match status" value="1"/>
</dbReference>
<name>A0A5B6UI10_9ROSI</name>
<dbReference type="FunFam" id="1.10.10.10:FF:000322">
    <property type="entry name" value="Probable disease resistance protein At1g63360"/>
    <property type="match status" value="1"/>
</dbReference>
<evidence type="ECO:0000313" key="13">
    <source>
        <dbReference type="Proteomes" id="UP000325315"/>
    </source>
</evidence>
<evidence type="ECO:0000256" key="4">
    <source>
        <dbReference type="ARBA" id="ARBA00022821"/>
    </source>
</evidence>
<reference evidence="13" key="1">
    <citation type="journal article" date="2019" name="Plant Biotechnol. J.">
        <title>Genome sequencing of the Australian wild diploid species Gossypium australe highlights disease resistance and delayed gland morphogenesis.</title>
        <authorList>
            <person name="Cai Y."/>
            <person name="Cai X."/>
            <person name="Wang Q."/>
            <person name="Wang P."/>
            <person name="Zhang Y."/>
            <person name="Cai C."/>
            <person name="Xu Y."/>
            <person name="Wang K."/>
            <person name="Zhou Z."/>
            <person name="Wang C."/>
            <person name="Geng S."/>
            <person name="Li B."/>
            <person name="Dong Q."/>
            <person name="Hou Y."/>
            <person name="Wang H."/>
            <person name="Ai P."/>
            <person name="Liu Z."/>
            <person name="Yi F."/>
            <person name="Sun M."/>
            <person name="An G."/>
            <person name="Cheng J."/>
            <person name="Zhang Y."/>
            <person name="Shi Q."/>
            <person name="Xie Y."/>
            <person name="Shi X."/>
            <person name="Chang Y."/>
            <person name="Huang F."/>
            <person name="Chen Y."/>
            <person name="Hong S."/>
            <person name="Mi L."/>
            <person name="Sun Q."/>
            <person name="Zhang L."/>
            <person name="Zhou B."/>
            <person name="Peng R."/>
            <person name="Zhang X."/>
            <person name="Liu F."/>
        </authorList>
    </citation>
    <scope>NUCLEOTIDE SEQUENCE [LARGE SCALE GENOMIC DNA]</scope>
    <source>
        <strain evidence="13">cv. PA1801</strain>
    </source>
</reference>
<feature type="domain" description="Disease resistance protein winged helix" evidence="9">
    <location>
        <begin position="439"/>
        <end position="507"/>
    </location>
</feature>
<dbReference type="Pfam" id="PF00931">
    <property type="entry name" value="NB-ARC"/>
    <property type="match status" value="1"/>
</dbReference>
<dbReference type="InterPro" id="IPR042197">
    <property type="entry name" value="Apaf_helical"/>
</dbReference>
<gene>
    <name evidence="12" type="ORF">EPI10_003259</name>
</gene>
<dbReference type="Pfam" id="PF25019">
    <property type="entry name" value="LRR_R13L1-DRL21"/>
    <property type="match status" value="1"/>
</dbReference>
<dbReference type="PANTHER" id="PTHR36766:SF70">
    <property type="entry name" value="DISEASE RESISTANCE PROTEIN RGA4"/>
    <property type="match status" value="1"/>
</dbReference>
<evidence type="ECO:0000259" key="7">
    <source>
        <dbReference type="Pfam" id="PF18052"/>
    </source>
</evidence>
<feature type="domain" description="Disease resistance N-terminal" evidence="7">
    <location>
        <begin position="10"/>
        <end position="100"/>
    </location>
</feature>
<dbReference type="Gene3D" id="3.80.10.10">
    <property type="entry name" value="Ribonuclease Inhibitor"/>
    <property type="match status" value="3"/>
</dbReference>
<dbReference type="GO" id="GO:0005524">
    <property type="term" value="F:ATP binding"/>
    <property type="evidence" value="ECO:0007669"/>
    <property type="project" value="UniProtKB-KW"/>
</dbReference>
<keyword evidence="4" id="KW-0611">Plant defense</keyword>
<dbReference type="GO" id="GO:0051707">
    <property type="term" value="P:response to other organism"/>
    <property type="evidence" value="ECO:0007669"/>
    <property type="project" value="UniProtKB-ARBA"/>
</dbReference>
<feature type="domain" description="Disease resistance R13L4/SHOC-2-like LRR" evidence="10">
    <location>
        <begin position="563"/>
        <end position="862"/>
    </location>
</feature>
<protein>
    <submittedName>
        <fullName evidence="12">Disease resistance protein RGA2-like</fullName>
    </submittedName>
</protein>
<dbReference type="InterPro" id="IPR038005">
    <property type="entry name" value="RX-like_CC"/>
</dbReference>
<evidence type="ECO:0000256" key="3">
    <source>
        <dbReference type="ARBA" id="ARBA00022741"/>
    </source>
</evidence>
<dbReference type="InterPro" id="IPR027417">
    <property type="entry name" value="P-loop_NTPase"/>
</dbReference>
<keyword evidence="3" id="KW-0547">Nucleotide-binding</keyword>
<keyword evidence="13" id="KW-1185">Reference proteome</keyword>
<dbReference type="Gene3D" id="1.10.10.10">
    <property type="entry name" value="Winged helix-like DNA-binding domain superfamily/Winged helix DNA-binding domain"/>
    <property type="match status" value="1"/>
</dbReference>
<evidence type="ECO:0000259" key="11">
    <source>
        <dbReference type="Pfam" id="PF25019"/>
    </source>
</evidence>
<dbReference type="InterPro" id="IPR036388">
    <property type="entry name" value="WH-like_DNA-bd_sf"/>
</dbReference>
<keyword evidence="5" id="KW-0067">ATP-binding</keyword>
<dbReference type="Gene3D" id="1.20.5.4130">
    <property type="match status" value="1"/>
</dbReference>
<evidence type="ECO:0000259" key="8">
    <source>
        <dbReference type="Pfam" id="PF23247"/>
    </source>
</evidence>
<dbReference type="InterPro" id="IPR032675">
    <property type="entry name" value="LRR_dom_sf"/>
</dbReference>
<dbReference type="Pfam" id="PF23559">
    <property type="entry name" value="WHD_DRP"/>
    <property type="match status" value="1"/>
</dbReference>
<feature type="domain" description="Disease resistance protein At4g27190-like leucine-rich repeats" evidence="8">
    <location>
        <begin position="911"/>
        <end position="1036"/>
    </location>
</feature>
<feature type="domain" description="R13L1/DRL21-like LRR repeat region" evidence="11">
    <location>
        <begin position="1147"/>
        <end position="1205"/>
    </location>
</feature>
<dbReference type="InterPro" id="IPR056789">
    <property type="entry name" value="LRR_R13L1-DRL21"/>
</dbReference>
<dbReference type="GO" id="GO:0006952">
    <property type="term" value="P:defense response"/>
    <property type="evidence" value="ECO:0007669"/>
    <property type="project" value="UniProtKB-KW"/>
</dbReference>
<evidence type="ECO:0000259" key="10">
    <source>
        <dbReference type="Pfam" id="PF23598"/>
    </source>
</evidence>
<evidence type="ECO:0000256" key="5">
    <source>
        <dbReference type="ARBA" id="ARBA00022840"/>
    </source>
</evidence>
<comment type="caution">
    <text evidence="12">The sequence shown here is derived from an EMBL/GenBank/DDBJ whole genome shotgun (WGS) entry which is preliminary data.</text>
</comment>
<dbReference type="Pfam" id="PF23247">
    <property type="entry name" value="LRR_RPS2"/>
    <property type="match status" value="1"/>
</dbReference>
<keyword evidence="1" id="KW-0433">Leucine-rich repeat</keyword>
<proteinExistence type="predicted"/>
<feature type="domain" description="NB-ARC" evidence="6">
    <location>
        <begin position="173"/>
        <end position="353"/>
    </location>
</feature>
<dbReference type="InterPro" id="IPR002182">
    <property type="entry name" value="NB-ARC"/>
</dbReference>
<dbReference type="InterPro" id="IPR041118">
    <property type="entry name" value="Rx_N"/>
</dbReference>
<dbReference type="Pfam" id="PF18052">
    <property type="entry name" value="Rx_N"/>
    <property type="match status" value="1"/>
</dbReference>
<evidence type="ECO:0000256" key="2">
    <source>
        <dbReference type="ARBA" id="ARBA00022737"/>
    </source>
</evidence>
<dbReference type="Proteomes" id="UP000325315">
    <property type="component" value="Unassembled WGS sequence"/>
</dbReference>
<evidence type="ECO:0000259" key="6">
    <source>
        <dbReference type="Pfam" id="PF00931"/>
    </source>
</evidence>
<dbReference type="SUPFAM" id="SSF52540">
    <property type="entry name" value="P-loop containing nucleoside triphosphate hydrolases"/>
    <property type="match status" value="1"/>
</dbReference>
<dbReference type="Gene3D" id="3.40.50.300">
    <property type="entry name" value="P-loop containing nucleotide triphosphate hydrolases"/>
    <property type="match status" value="1"/>
</dbReference>
<dbReference type="GO" id="GO:0043531">
    <property type="term" value="F:ADP binding"/>
    <property type="evidence" value="ECO:0007669"/>
    <property type="project" value="InterPro"/>
</dbReference>
<keyword evidence="2" id="KW-0677">Repeat</keyword>
<dbReference type="PRINTS" id="PR00364">
    <property type="entry name" value="DISEASERSIST"/>
</dbReference>
<evidence type="ECO:0000256" key="1">
    <source>
        <dbReference type="ARBA" id="ARBA00022614"/>
    </source>
</evidence>
<dbReference type="InterPro" id="IPR057135">
    <property type="entry name" value="At4g27190-like_LRR"/>
</dbReference>